<keyword evidence="1" id="KW-0812">Transmembrane</keyword>
<keyword evidence="1" id="KW-0472">Membrane</keyword>
<evidence type="ECO:0000313" key="3">
    <source>
        <dbReference type="Proteomes" id="UP001234178"/>
    </source>
</evidence>
<keyword evidence="3" id="KW-1185">Reference proteome</keyword>
<dbReference type="Proteomes" id="UP001234178">
    <property type="component" value="Unassembled WGS sequence"/>
</dbReference>
<feature type="transmembrane region" description="Helical" evidence="1">
    <location>
        <begin position="20"/>
        <end position="38"/>
    </location>
</feature>
<accession>A0ABR0B6H0</accession>
<proteinExistence type="predicted"/>
<organism evidence="2 3">
    <name type="scientific">Daphnia magna</name>
    <dbReference type="NCBI Taxonomy" id="35525"/>
    <lineage>
        <taxon>Eukaryota</taxon>
        <taxon>Metazoa</taxon>
        <taxon>Ecdysozoa</taxon>
        <taxon>Arthropoda</taxon>
        <taxon>Crustacea</taxon>
        <taxon>Branchiopoda</taxon>
        <taxon>Diplostraca</taxon>
        <taxon>Cladocera</taxon>
        <taxon>Anomopoda</taxon>
        <taxon>Daphniidae</taxon>
        <taxon>Daphnia</taxon>
    </lineage>
</organism>
<comment type="caution">
    <text evidence="2">The sequence shown here is derived from an EMBL/GenBank/DDBJ whole genome shotgun (WGS) entry which is preliminary data.</text>
</comment>
<reference evidence="2 3" key="1">
    <citation type="journal article" date="2023" name="Nucleic Acids Res.">
        <title>The hologenome of Daphnia magna reveals possible DNA methylation and microbiome-mediated evolution of the host genome.</title>
        <authorList>
            <person name="Chaturvedi A."/>
            <person name="Li X."/>
            <person name="Dhandapani V."/>
            <person name="Marshall H."/>
            <person name="Kissane S."/>
            <person name="Cuenca-Cambronero M."/>
            <person name="Asole G."/>
            <person name="Calvet F."/>
            <person name="Ruiz-Romero M."/>
            <person name="Marangio P."/>
            <person name="Guigo R."/>
            <person name="Rago D."/>
            <person name="Mirbahai L."/>
            <person name="Eastwood N."/>
            <person name="Colbourne J.K."/>
            <person name="Zhou J."/>
            <person name="Mallon E."/>
            <person name="Orsini L."/>
        </authorList>
    </citation>
    <scope>NUCLEOTIDE SEQUENCE [LARGE SCALE GENOMIC DNA]</scope>
    <source>
        <strain evidence="2">LRV0_1</strain>
    </source>
</reference>
<keyword evidence="1" id="KW-1133">Transmembrane helix</keyword>
<dbReference type="EMBL" id="JAOYFB010000040">
    <property type="protein sequence ID" value="KAK4037276.1"/>
    <property type="molecule type" value="Genomic_DNA"/>
</dbReference>
<evidence type="ECO:0000256" key="1">
    <source>
        <dbReference type="SAM" id="Phobius"/>
    </source>
</evidence>
<name>A0ABR0B6H0_9CRUS</name>
<sequence length="139" mass="15409">MSGQFPVRQFPVAAHLRGGALMLGALSVTFTLDILYIGKQQVWAQCCEELLFLEQHGVCDGKLIKRRLSTCTTDTMMIKNGLLQEMCVVCHITCTIPTASEPLIFSAEQNCLIQVLCILSCGLPSHNEHLKDDHTIISY</sequence>
<protein>
    <submittedName>
        <fullName evidence="2">Uncharacterized protein</fullName>
    </submittedName>
</protein>
<evidence type="ECO:0000313" key="2">
    <source>
        <dbReference type="EMBL" id="KAK4037276.1"/>
    </source>
</evidence>
<gene>
    <name evidence="2" type="ORF">OUZ56_029312</name>
</gene>